<dbReference type="AlphaFoldDB" id="A0A2P2QR78"/>
<organism evidence="1">
    <name type="scientific">Rhizophora mucronata</name>
    <name type="common">Asiatic mangrove</name>
    <dbReference type="NCBI Taxonomy" id="61149"/>
    <lineage>
        <taxon>Eukaryota</taxon>
        <taxon>Viridiplantae</taxon>
        <taxon>Streptophyta</taxon>
        <taxon>Embryophyta</taxon>
        <taxon>Tracheophyta</taxon>
        <taxon>Spermatophyta</taxon>
        <taxon>Magnoliopsida</taxon>
        <taxon>eudicotyledons</taxon>
        <taxon>Gunneridae</taxon>
        <taxon>Pentapetalae</taxon>
        <taxon>rosids</taxon>
        <taxon>fabids</taxon>
        <taxon>Malpighiales</taxon>
        <taxon>Rhizophoraceae</taxon>
        <taxon>Rhizophora</taxon>
    </lineage>
</organism>
<dbReference type="EMBL" id="GGEC01089045">
    <property type="protein sequence ID" value="MBX69529.1"/>
    <property type="molecule type" value="Transcribed_RNA"/>
</dbReference>
<protein>
    <submittedName>
        <fullName evidence="1">Uncharacterized protein</fullName>
    </submittedName>
</protein>
<sequence>MQNSLIKSLIIKIYLLGSSSGNLQNFYSLFKCLYFVFFLENYHKIK</sequence>
<name>A0A2P2QR78_RHIMU</name>
<accession>A0A2P2QR78</accession>
<reference evidence="1" key="1">
    <citation type="submission" date="2018-02" db="EMBL/GenBank/DDBJ databases">
        <title>Rhizophora mucronata_Transcriptome.</title>
        <authorList>
            <person name="Meera S.P."/>
            <person name="Sreeshan A."/>
            <person name="Augustine A."/>
        </authorList>
    </citation>
    <scope>NUCLEOTIDE SEQUENCE</scope>
    <source>
        <tissue evidence="1">Leaf</tissue>
    </source>
</reference>
<proteinExistence type="predicted"/>
<evidence type="ECO:0000313" key="1">
    <source>
        <dbReference type="EMBL" id="MBX69529.1"/>
    </source>
</evidence>